<dbReference type="Proteomes" id="UP000014216">
    <property type="component" value="Unassembled WGS sequence"/>
</dbReference>
<keyword evidence="8" id="KW-0675">Receptor</keyword>
<reference evidence="16 17" key="1">
    <citation type="journal article" date="2013" name="Genome Announc.">
        <title>Draft Genome Sequence of Desulfotignum phosphitoxidans DSM 13687 Strain FiPS-3.</title>
        <authorList>
            <person name="Poehlein A."/>
            <person name="Daniel R."/>
            <person name="Simeonova D.D."/>
        </authorList>
    </citation>
    <scope>NUCLEOTIDE SEQUENCE [LARGE SCALE GENOMIC DNA]</scope>
    <source>
        <strain evidence="16 17">DSM 13687</strain>
    </source>
</reference>
<dbReference type="InterPro" id="IPR012910">
    <property type="entry name" value="Plug_dom"/>
</dbReference>
<evidence type="ECO:0000256" key="9">
    <source>
        <dbReference type="ARBA" id="ARBA00023237"/>
    </source>
</evidence>
<comment type="similarity">
    <text evidence="10 11">Belongs to the TonB-dependent receptor family.</text>
</comment>
<dbReference type="AlphaFoldDB" id="S0FZQ7"/>
<evidence type="ECO:0000313" key="16">
    <source>
        <dbReference type="EMBL" id="EMS77462.1"/>
    </source>
</evidence>
<comment type="subcellular location">
    <subcellularLocation>
        <location evidence="1 10">Cell outer membrane</location>
        <topology evidence="1 10">Multi-pass membrane protein</topology>
    </subcellularLocation>
</comment>
<dbReference type="PANTHER" id="PTHR30069">
    <property type="entry name" value="TONB-DEPENDENT OUTER MEMBRANE RECEPTOR"/>
    <property type="match status" value="1"/>
</dbReference>
<proteinExistence type="inferred from homology"/>
<keyword evidence="4 10" id="KW-0812">Transmembrane</keyword>
<dbReference type="RefSeq" id="WP_006968537.1">
    <property type="nucleotide sequence ID" value="NZ_APJX01000015.1"/>
</dbReference>
<evidence type="ECO:0000256" key="5">
    <source>
        <dbReference type="ARBA" id="ARBA00022729"/>
    </source>
</evidence>
<dbReference type="GO" id="GO:0015344">
    <property type="term" value="F:siderophore uptake transmembrane transporter activity"/>
    <property type="evidence" value="ECO:0007669"/>
    <property type="project" value="TreeGrafter"/>
</dbReference>
<evidence type="ECO:0000256" key="13">
    <source>
        <dbReference type="SAM" id="SignalP"/>
    </source>
</evidence>
<keyword evidence="17" id="KW-1185">Reference proteome</keyword>
<evidence type="ECO:0000313" key="17">
    <source>
        <dbReference type="Proteomes" id="UP000014216"/>
    </source>
</evidence>
<dbReference type="Pfam" id="PF00593">
    <property type="entry name" value="TonB_dep_Rec_b-barrel"/>
    <property type="match status" value="1"/>
</dbReference>
<feature type="region of interest" description="Disordered" evidence="12">
    <location>
        <begin position="212"/>
        <end position="231"/>
    </location>
</feature>
<evidence type="ECO:0000256" key="2">
    <source>
        <dbReference type="ARBA" id="ARBA00022448"/>
    </source>
</evidence>
<dbReference type="OrthoDB" id="5389752at2"/>
<evidence type="ECO:0000256" key="11">
    <source>
        <dbReference type="RuleBase" id="RU003357"/>
    </source>
</evidence>
<dbReference type="InterPro" id="IPR036942">
    <property type="entry name" value="Beta-barrel_TonB_sf"/>
</dbReference>
<evidence type="ECO:0000256" key="4">
    <source>
        <dbReference type="ARBA" id="ARBA00022692"/>
    </source>
</evidence>
<gene>
    <name evidence="16" type="primary">btuB</name>
    <name evidence="16" type="ORF">Dpo_15c00380</name>
</gene>
<evidence type="ECO:0000256" key="1">
    <source>
        <dbReference type="ARBA" id="ARBA00004571"/>
    </source>
</evidence>
<dbReference type="Pfam" id="PF07715">
    <property type="entry name" value="Plug"/>
    <property type="match status" value="1"/>
</dbReference>
<dbReference type="PROSITE" id="PS52016">
    <property type="entry name" value="TONB_DEPENDENT_REC_3"/>
    <property type="match status" value="1"/>
</dbReference>
<accession>S0FZQ7</accession>
<feature type="domain" description="TonB-dependent receptor-like beta-barrel" evidence="14">
    <location>
        <begin position="207"/>
        <end position="636"/>
    </location>
</feature>
<dbReference type="Gene3D" id="2.40.170.20">
    <property type="entry name" value="TonB-dependent receptor, beta-barrel domain"/>
    <property type="match status" value="1"/>
</dbReference>
<evidence type="ECO:0000259" key="15">
    <source>
        <dbReference type="Pfam" id="PF07715"/>
    </source>
</evidence>
<dbReference type="PANTHER" id="PTHR30069:SF29">
    <property type="entry name" value="HEMOGLOBIN AND HEMOGLOBIN-HAPTOGLOBIN-BINDING PROTEIN 1-RELATED"/>
    <property type="match status" value="1"/>
</dbReference>
<sequence>MKKKGMYLGIIAVFWMTAITGVSARQAEDEAVTTMDQVVVSVTQTETTSAKIGGNSVTVITAKEIEEKNAHTVLELLKTVPGVFITSNGGMGTNASVFIRGADSKNTLVMLDGIVLNDPSSANRSADLSDINLDQVERIEVVRGAMSVMYGSNATAGVINIITRKGSRDPEVTASVEGGSYGTWKTGGHASGATDKLSYAVSGSYLSRDGFSIADKDNPRIPQDGNTDEKDGYENLTLSGNFGIEFNENFSVASTLRYVDSKVDLDDYEGGYSGDNIRSTWVPDPVSGAWVNTLVSNPDGPTHKRSESEQIIGRIGINNRFADGRFESVLSWKFNRNDRQAYDNDNLPWYDYKGDTDDFSWQGNIDFDTHVLSLGAGYFNEAMESQSSGMPDTDTQTLSYWLQDQLFIGENLVLIAGARMDDHQSFGRKTTFRIAPAYEIFSTGTRLKASFGTGFRSPSLYELFSDYGNPNLEPEKSRGWDLGVEQGFLDDQLTLGVNYWEMDFENRIDYDMLISKYNQLEGDTKTRGVEVSAAWTPVRDLFFNLNYTYTHTRDPEGNPLVRRPENQVGLTASYRFLEKWQVGMDARWVGERAASPYAKDKDGLLVNTLDDYTVVNLSGSCDITDRFQIFARVDNLFDEYYEDAFSYATPGLSGYIGLKWRLL</sequence>
<organism evidence="16 17">
    <name type="scientific">Desulfotignum phosphitoxidans DSM 13687</name>
    <dbReference type="NCBI Taxonomy" id="1286635"/>
    <lineage>
        <taxon>Bacteria</taxon>
        <taxon>Pseudomonadati</taxon>
        <taxon>Thermodesulfobacteriota</taxon>
        <taxon>Desulfobacteria</taxon>
        <taxon>Desulfobacterales</taxon>
        <taxon>Desulfobacteraceae</taxon>
        <taxon>Desulfotignum</taxon>
    </lineage>
</organism>
<dbReference type="SUPFAM" id="SSF56935">
    <property type="entry name" value="Porins"/>
    <property type="match status" value="1"/>
</dbReference>
<dbReference type="GO" id="GO:0009279">
    <property type="term" value="C:cell outer membrane"/>
    <property type="evidence" value="ECO:0007669"/>
    <property type="project" value="UniProtKB-SubCell"/>
</dbReference>
<dbReference type="InterPro" id="IPR037066">
    <property type="entry name" value="Plug_dom_sf"/>
</dbReference>
<feature type="domain" description="TonB-dependent receptor plug" evidence="15">
    <location>
        <begin position="55"/>
        <end position="158"/>
    </location>
</feature>
<evidence type="ECO:0000256" key="10">
    <source>
        <dbReference type="PROSITE-ProRule" id="PRU01360"/>
    </source>
</evidence>
<keyword evidence="6 11" id="KW-0798">TonB box</keyword>
<evidence type="ECO:0000256" key="12">
    <source>
        <dbReference type="SAM" id="MobiDB-lite"/>
    </source>
</evidence>
<feature type="signal peptide" evidence="13">
    <location>
        <begin position="1"/>
        <end position="24"/>
    </location>
</feature>
<dbReference type="Gene3D" id="2.170.130.10">
    <property type="entry name" value="TonB-dependent receptor, plug domain"/>
    <property type="match status" value="1"/>
</dbReference>
<comment type="caution">
    <text evidence="16">The sequence shown here is derived from an EMBL/GenBank/DDBJ whole genome shotgun (WGS) entry which is preliminary data.</text>
</comment>
<evidence type="ECO:0000256" key="8">
    <source>
        <dbReference type="ARBA" id="ARBA00023170"/>
    </source>
</evidence>
<name>S0FZQ7_9BACT</name>
<evidence type="ECO:0000256" key="6">
    <source>
        <dbReference type="ARBA" id="ARBA00023077"/>
    </source>
</evidence>
<keyword evidence="2 10" id="KW-0813">Transport</keyword>
<protein>
    <submittedName>
        <fullName evidence="16">Vitamin B12 transporter BtuB</fullName>
    </submittedName>
</protein>
<evidence type="ECO:0000259" key="14">
    <source>
        <dbReference type="Pfam" id="PF00593"/>
    </source>
</evidence>
<feature type="chain" id="PRO_5005710843" evidence="13">
    <location>
        <begin position="25"/>
        <end position="663"/>
    </location>
</feature>
<evidence type="ECO:0000256" key="7">
    <source>
        <dbReference type="ARBA" id="ARBA00023136"/>
    </source>
</evidence>
<evidence type="ECO:0000256" key="3">
    <source>
        <dbReference type="ARBA" id="ARBA00022452"/>
    </source>
</evidence>
<keyword evidence="5 13" id="KW-0732">Signal</keyword>
<dbReference type="CDD" id="cd01347">
    <property type="entry name" value="ligand_gated_channel"/>
    <property type="match status" value="1"/>
</dbReference>
<dbReference type="InterPro" id="IPR039426">
    <property type="entry name" value="TonB-dep_rcpt-like"/>
</dbReference>
<keyword evidence="3 10" id="KW-1134">Transmembrane beta strand</keyword>
<keyword evidence="9 10" id="KW-0998">Cell outer membrane</keyword>
<dbReference type="GO" id="GO:0044718">
    <property type="term" value="P:siderophore transmembrane transport"/>
    <property type="evidence" value="ECO:0007669"/>
    <property type="project" value="TreeGrafter"/>
</dbReference>
<keyword evidence="7 10" id="KW-0472">Membrane</keyword>
<dbReference type="InterPro" id="IPR000531">
    <property type="entry name" value="Beta-barrel_TonB"/>
</dbReference>
<dbReference type="EMBL" id="APJX01000015">
    <property type="protein sequence ID" value="EMS77462.1"/>
    <property type="molecule type" value="Genomic_DNA"/>
</dbReference>